<protein>
    <submittedName>
        <fullName evidence="10">MFS transporter</fullName>
    </submittedName>
</protein>
<accession>A0ABS7NZF8</accession>
<evidence type="ECO:0000256" key="8">
    <source>
        <dbReference type="SAM" id="Phobius"/>
    </source>
</evidence>
<feature type="transmembrane region" description="Helical" evidence="8">
    <location>
        <begin position="355"/>
        <end position="374"/>
    </location>
</feature>
<dbReference type="PANTHER" id="PTHR23517">
    <property type="entry name" value="RESISTANCE PROTEIN MDTM, PUTATIVE-RELATED-RELATED"/>
    <property type="match status" value="1"/>
</dbReference>
<feature type="transmembrane region" description="Helical" evidence="8">
    <location>
        <begin position="48"/>
        <end position="69"/>
    </location>
</feature>
<feature type="transmembrane region" description="Helical" evidence="8">
    <location>
        <begin position="75"/>
        <end position="94"/>
    </location>
</feature>
<name>A0ABS7NZF8_9NOCA</name>
<comment type="subcellular location">
    <subcellularLocation>
        <location evidence="1">Cell membrane</location>
        <topology evidence="1">Multi-pass membrane protein</topology>
    </subcellularLocation>
</comment>
<keyword evidence="2" id="KW-0813">Transport</keyword>
<dbReference type="PROSITE" id="PS50850">
    <property type="entry name" value="MFS"/>
    <property type="match status" value="1"/>
</dbReference>
<feature type="transmembrane region" description="Helical" evidence="8">
    <location>
        <begin position="115"/>
        <end position="136"/>
    </location>
</feature>
<dbReference type="PANTHER" id="PTHR23517:SF2">
    <property type="entry name" value="MULTIDRUG RESISTANCE PROTEIN MDTH"/>
    <property type="match status" value="1"/>
</dbReference>
<dbReference type="EMBL" id="JABUBU010000001">
    <property type="protein sequence ID" value="MBY6365519.1"/>
    <property type="molecule type" value="Genomic_DNA"/>
</dbReference>
<dbReference type="InterPro" id="IPR011701">
    <property type="entry name" value="MFS"/>
</dbReference>
<evidence type="ECO:0000259" key="9">
    <source>
        <dbReference type="PROSITE" id="PS50850"/>
    </source>
</evidence>
<evidence type="ECO:0000313" key="11">
    <source>
        <dbReference type="Proteomes" id="UP000825228"/>
    </source>
</evidence>
<gene>
    <name evidence="10" type="ORF">HQ603_02010</name>
</gene>
<evidence type="ECO:0000256" key="4">
    <source>
        <dbReference type="ARBA" id="ARBA00022692"/>
    </source>
</evidence>
<keyword evidence="6 8" id="KW-0472">Membrane</keyword>
<evidence type="ECO:0000256" key="5">
    <source>
        <dbReference type="ARBA" id="ARBA00022989"/>
    </source>
</evidence>
<feature type="transmembrane region" description="Helical" evidence="8">
    <location>
        <begin position="280"/>
        <end position="300"/>
    </location>
</feature>
<organism evidence="10 11">
    <name type="scientific">Rhodococcoides corynebacterioides</name>
    <dbReference type="NCBI Taxonomy" id="53972"/>
    <lineage>
        <taxon>Bacteria</taxon>
        <taxon>Bacillati</taxon>
        <taxon>Actinomycetota</taxon>
        <taxon>Actinomycetes</taxon>
        <taxon>Mycobacteriales</taxon>
        <taxon>Nocardiaceae</taxon>
        <taxon>Rhodococcoides</taxon>
    </lineage>
</organism>
<feature type="region of interest" description="Disordered" evidence="7">
    <location>
        <begin position="380"/>
        <end position="409"/>
    </location>
</feature>
<evidence type="ECO:0000256" key="7">
    <source>
        <dbReference type="SAM" id="MobiDB-lite"/>
    </source>
</evidence>
<evidence type="ECO:0000313" key="10">
    <source>
        <dbReference type="EMBL" id="MBY6365519.1"/>
    </source>
</evidence>
<dbReference type="Gene3D" id="1.20.1250.20">
    <property type="entry name" value="MFS general substrate transporter like domains"/>
    <property type="match status" value="1"/>
</dbReference>
<feature type="transmembrane region" description="Helical" evidence="8">
    <location>
        <begin position="187"/>
        <end position="204"/>
    </location>
</feature>
<proteinExistence type="predicted"/>
<keyword evidence="3" id="KW-1003">Cell membrane</keyword>
<sequence length="409" mass="41751">MVLPYLSVHLTGDLGLGAATVGAILGVRTFSQQGLFFLGGTLADRLGIRPVVLTGCAIRVVGFVGLAFAESLTGVLVATVLVGVAAALFSPAVESAVAVEGSVSERAGGQSRLDAFALFTVCGQIGSFTGPLLGSLLLLVDFRVACLVAAGVFVAITVTHAVMLPARRPAESTTTWFEDWRTVARNRLFLVFAVATSVQLVAYNQLYLLLPLDIDRVWGSQAPLGWFFAASSLLVVAGQMPVTRAARRRPLRTVLPAGFLLMAAAFAGAGVVSLGGASGWAGLAGPALFVVLLTVGQMIAMPVARDLVPVLAGDRTLGSYYGFLASVGGIGVLLGSAALGAVLDAVPDTTVGRAVPWFVAAALPLAAAVMLRSVSARADSLRSGSTGSSNTGPRSTEQGSTGPGSVTPR</sequence>
<dbReference type="InterPro" id="IPR020846">
    <property type="entry name" value="MFS_dom"/>
</dbReference>
<reference evidence="10 11" key="1">
    <citation type="submission" date="2020-06" db="EMBL/GenBank/DDBJ databases">
        <title>Taxonomy, biology and ecology of Rhodococcus bacteria occurring in California pistachio and other woody hosts as revealed by genome sequence analyses.</title>
        <authorList>
            <person name="Gai Y."/>
            <person name="Riely B."/>
        </authorList>
    </citation>
    <scope>NUCLEOTIDE SEQUENCE [LARGE SCALE GENOMIC DNA]</scope>
    <source>
        <strain evidence="10 11">BP-281</strain>
    </source>
</reference>
<dbReference type="Proteomes" id="UP000825228">
    <property type="component" value="Unassembled WGS sequence"/>
</dbReference>
<feature type="domain" description="Major facilitator superfamily (MFS) profile" evidence="9">
    <location>
        <begin position="1"/>
        <end position="379"/>
    </location>
</feature>
<evidence type="ECO:0000256" key="2">
    <source>
        <dbReference type="ARBA" id="ARBA00022448"/>
    </source>
</evidence>
<feature type="transmembrane region" description="Helical" evidence="8">
    <location>
        <begin position="6"/>
        <end position="27"/>
    </location>
</feature>
<evidence type="ECO:0000256" key="3">
    <source>
        <dbReference type="ARBA" id="ARBA00022475"/>
    </source>
</evidence>
<feature type="transmembrane region" description="Helical" evidence="8">
    <location>
        <begin position="142"/>
        <end position="166"/>
    </location>
</feature>
<feature type="transmembrane region" description="Helical" evidence="8">
    <location>
        <begin position="320"/>
        <end position="343"/>
    </location>
</feature>
<feature type="transmembrane region" description="Helical" evidence="8">
    <location>
        <begin position="254"/>
        <end position="274"/>
    </location>
</feature>
<dbReference type="InterPro" id="IPR036259">
    <property type="entry name" value="MFS_trans_sf"/>
</dbReference>
<keyword evidence="4 8" id="KW-0812">Transmembrane</keyword>
<evidence type="ECO:0000256" key="1">
    <source>
        <dbReference type="ARBA" id="ARBA00004651"/>
    </source>
</evidence>
<keyword evidence="11" id="KW-1185">Reference proteome</keyword>
<keyword evidence="5 8" id="KW-1133">Transmembrane helix</keyword>
<dbReference type="SUPFAM" id="SSF103473">
    <property type="entry name" value="MFS general substrate transporter"/>
    <property type="match status" value="1"/>
</dbReference>
<dbReference type="Pfam" id="PF07690">
    <property type="entry name" value="MFS_1"/>
    <property type="match status" value="1"/>
</dbReference>
<evidence type="ECO:0000256" key="6">
    <source>
        <dbReference type="ARBA" id="ARBA00023136"/>
    </source>
</evidence>
<comment type="caution">
    <text evidence="10">The sequence shown here is derived from an EMBL/GenBank/DDBJ whole genome shotgun (WGS) entry which is preliminary data.</text>
</comment>
<feature type="transmembrane region" description="Helical" evidence="8">
    <location>
        <begin position="224"/>
        <end position="242"/>
    </location>
</feature>
<dbReference type="InterPro" id="IPR050171">
    <property type="entry name" value="MFS_Transporters"/>
</dbReference>
<feature type="compositionally biased region" description="Polar residues" evidence="7">
    <location>
        <begin position="382"/>
        <end position="409"/>
    </location>
</feature>